<name>A0ABS1YJ27_9ACTN</name>
<proteinExistence type="predicted"/>
<evidence type="ECO:0000313" key="2">
    <source>
        <dbReference type="Proteomes" id="UP000622245"/>
    </source>
</evidence>
<organism evidence="1 2">
    <name type="scientific">Micromonospora tarensis</name>
    <dbReference type="NCBI Taxonomy" id="2806100"/>
    <lineage>
        <taxon>Bacteria</taxon>
        <taxon>Bacillati</taxon>
        <taxon>Actinomycetota</taxon>
        <taxon>Actinomycetes</taxon>
        <taxon>Micromonosporales</taxon>
        <taxon>Micromonosporaceae</taxon>
        <taxon>Micromonospora</taxon>
    </lineage>
</organism>
<dbReference type="Proteomes" id="UP000622245">
    <property type="component" value="Unassembled WGS sequence"/>
</dbReference>
<sequence>MNRIRYDDYLIAAALTFARRHQPGWSWARWRYVCRCGAELPCRARHRLPISRGHWPGEDQ</sequence>
<accession>A0ABS1YJ27</accession>
<dbReference type="RefSeq" id="WP_203149859.1">
    <property type="nucleotide sequence ID" value="NZ_JAEVHL010000102.1"/>
</dbReference>
<gene>
    <name evidence="1" type="ORF">JM949_19595</name>
</gene>
<protein>
    <submittedName>
        <fullName evidence="1">Uncharacterized protein</fullName>
    </submittedName>
</protein>
<evidence type="ECO:0000313" key="1">
    <source>
        <dbReference type="EMBL" id="MBM0277432.1"/>
    </source>
</evidence>
<reference evidence="1 2" key="1">
    <citation type="submission" date="2021-01" db="EMBL/GenBank/DDBJ databases">
        <title>Draft genome sequence of Micromonospora sp. strain STR1s_6.</title>
        <authorList>
            <person name="Karlyshev A."/>
            <person name="Jawad R."/>
        </authorList>
    </citation>
    <scope>NUCLEOTIDE SEQUENCE [LARGE SCALE GENOMIC DNA]</scope>
    <source>
        <strain evidence="1 2">STR1S-6</strain>
    </source>
</reference>
<dbReference type="EMBL" id="JAEVHL010000102">
    <property type="protein sequence ID" value="MBM0277432.1"/>
    <property type="molecule type" value="Genomic_DNA"/>
</dbReference>
<comment type="caution">
    <text evidence="1">The sequence shown here is derived from an EMBL/GenBank/DDBJ whole genome shotgun (WGS) entry which is preliminary data.</text>
</comment>
<keyword evidence="2" id="KW-1185">Reference proteome</keyword>